<organism evidence="1 2">
    <name type="scientific">Alteromonas profundi</name>
    <dbReference type="NCBI Taxonomy" id="2696062"/>
    <lineage>
        <taxon>Bacteria</taxon>
        <taxon>Pseudomonadati</taxon>
        <taxon>Pseudomonadota</taxon>
        <taxon>Gammaproteobacteria</taxon>
        <taxon>Alteromonadales</taxon>
        <taxon>Alteromonadaceae</taxon>
        <taxon>Alteromonas/Salinimonas group</taxon>
        <taxon>Alteromonas</taxon>
    </lineage>
</organism>
<dbReference type="EMBL" id="JAAAWN010000001">
    <property type="protein sequence ID" value="NDV89698.1"/>
    <property type="molecule type" value="Genomic_DNA"/>
</dbReference>
<protein>
    <recommendedName>
        <fullName evidence="3">Bacteriocin</fullName>
    </recommendedName>
</protein>
<keyword evidence="2" id="KW-1185">Reference proteome</keyword>
<gene>
    <name evidence="1" type="ORF">GTH32_00610</name>
</gene>
<comment type="caution">
    <text evidence="1">The sequence shown here is derived from an EMBL/GenBank/DDBJ whole genome shotgun (WGS) entry which is preliminary data.</text>
</comment>
<evidence type="ECO:0000313" key="2">
    <source>
        <dbReference type="Proteomes" id="UP000470213"/>
    </source>
</evidence>
<dbReference type="AlphaFoldDB" id="A0A7X5LI46"/>
<reference evidence="1 2" key="1">
    <citation type="submission" date="2020-01" db="EMBL/GenBank/DDBJ databases">
        <authorList>
            <person name="Chen J."/>
            <person name="Zhu S."/>
            <person name="Yang J."/>
        </authorList>
    </citation>
    <scope>NUCLEOTIDE SEQUENCE [LARGE SCALE GENOMIC DNA]</scope>
    <source>
        <strain evidence="1 2">345S023</strain>
    </source>
</reference>
<accession>A0A7X5LI46</accession>
<proteinExistence type="predicted"/>
<evidence type="ECO:0008006" key="3">
    <source>
        <dbReference type="Google" id="ProtNLM"/>
    </source>
</evidence>
<sequence>MTLLTIKGASKEAIQMVHLQELSHEEMNEVSGGIRSFFLGYLISKGMDGYIDWVQGGAGGWKEDYNGIGYDDPLL</sequence>
<evidence type="ECO:0000313" key="1">
    <source>
        <dbReference type="EMBL" id="NDV89698.1"/>
    </source>
</evidence>
<dbReference type="Proteomes" id="UP000470213">
    <property type="component" value="Unassembled WGS sequence"/>
</dbReference>
<dbReference type="RefSeq" id="WP_163083295.1">
    <property type="nucleotide sequence ID" value="NZ_JAAAWN010000001.1"/>
</dbReference>
<name>A0A7X5LI46_9ALTE</name>